<keyword evidence="2" id="KW-1185">Reference proteome</keyword>
<protein>
    <submittedName>
        <fullName evidence="1">Uncharacterized protein</fullName>
    </submittedName>
</protein>
<name>A0A1P9X098_9BACT</name>
<accession>A0A1P9X098</accession>
<sequence length="287" mass="31167">MPLSGQNAHLDTFEGRIWLRLEWRALSRALAQSGEDRKRTLGDAAAFRLKRRSLFGNAAENERVEEIREGLAQYTGIVVVADSRADAIASTIEHLAAAEGHETFLQQSYAAGTAYGVLLDDASADWRRNVRSNSDLGQMLMAALNVAPAADAVEASARYGGPEIRSAEQTRAEQRRTRERELRSRFVDGPVLLIPSGGGTTFNAVGATPIPGVGTVFVLPCRVKGEWGTLEATNGILVNDDGKRRLAGPIRIEGINIRGEGWTVMVASGWTVRPGPRSGDYQIMREP</sequence>
<dbReference type="Proteomes" id="UP000187941">
    <property type="component" value="Chromosome"/>
</dbReference>
<dbReference type="EMBL" id="CP014263">
    <property type="protein sequence ID" value="AQG81060.1"/>
    <property type="molecule type" value="Genomic_DNA"/>
</dbReference>
<evidence type="ECO:0000313" key="2">
    <source>
        <dbReference type="Proteomes" id="UP000187941"/>
    </source>
</evidence>
<organism evidence="1 2">
    <name type="scientific">Spirosoma montaniterrae</name>
    <dbReference type="NCBI Taxonomy" id="1178516"/>
    <lineage>
        <taxon>Bacteria</taxon>
        <taxon>Pseudomonadati</taxon>
        <taxon>Bacteroidota</taxon>
        <taxon>Cytophagia</taxon>
        <taxon>Cytophagales</taxon>
        <taxon>Cytophagaceae</taxon>
        <taxon>Spirosoma</taxon>
    </lineage>
</organism>
<gene>
    <name evidence="1" type="ORF">AWR27_18085</name>
</gene>
<proteinExistence type="predicted"/>
<reference evidence="1 2" key="1">
    <citation type="submission" date="2016-01" db="EMBL/GenBank/DDBJ databases">
        <authorList>
            <person name="Oliw E.H."/>
        </authorList>
    </citation>
    <scope>NUCLEOTIDE SEQUENCE [LARGE SCALE GENOMIC DNA]</scope>
    <source>
        <strain evidence="1 2">DY10</strain>
    </source>
</reference>
<evidence type="ECO:0000313" key="1">
    <source>
        <dbReference type="EMBL" id="AQG81060.1"/>
    </source>
</evidence>
<dbReference type="AlphaFoldDB" id="A0A1P9X098"/>
<dbReference type="KEGG" id="smon:AWR27_18085"/>